<dbReference type="PANTHER" id="PTHR47481:SF22">
    <property type="entry name" value="RETROTRANSPOSON GAG DOMAIN-CONTAINING PROTEIN"/>
    <property type="match status" value="1"/>
</dbReference>
<sequence length="101" mass="11480">MNHTCQHICQAISWMHSTNQSTFQALKKGTQNITDFLHSVKARADELALLGAPVDDEDLTDRILDELDDDYEELVCTVQARDNPITFDELHEKLMSFDASL</sequence>
<reference evidence="1" key="1">
    <citation type="journal article" date="2023" name="Plant J.">
        <title>Genome sequences and population genomics provide insights into the demographic history, inbreeding, and mutation load of two 'living fossil' tree species of Dipteronia.</title>
        <authorList>
            <person name="Feng Y."/>
            <person name="Comes H.P."/>
            <person name="Chen J."/>
            <person name="Zhu S."/>
            <person name="Lu R."/>
            <person name="Zhang X."/>
            <person name="Li P."/>
            <person name="Qiu J."/>
            <person name="Olsen K.M."/>
            <person name="Qiu Y."/>
        </authorList>
    </citation>
    <scope>NUCLEOTIDE SEQUENCE</scope>
    <source>
        <strain evidence="1">KIB01</strain>
    </source>
</reference>
<organism evidence="1 2">
    <name type="scientific">Dipteronia dyeriana</name>
    <dbReference type="NCBI Taxonomy" id="168575"/>
    <lineage>
        <taxon>Eukaryota</taxon>
        <taxon>Viridiplantae</taxon>
        <taxon>Streptophyta</taxon>
        <taxon>Embryophyta</taxon>
        <taxon>Tracheophyta</taxon>
        <taxon>Spermatophyta</taxon>
        <taxon>Magnoliopsida</taxon>
        <taxon>eudicotyledons</taxon>
        <taxon>Gunneridae</taxon>
        <taxon>Pentapetalae</taxon>
        <taxon>rosids</taxon>
        <taxon>malvids</taxon>
        <taxon>Sapindales</taxon>
        <taxon>Sapindaceae</taxon>
        <taxon>Hippocastanoideae</taxon>
        <taxon>Acereae</taxon>
        <taxon>Dipteronia</taxon>
    </lineage>
</organism>
<dbReference type="Proteomes" id="UP001280121">
    <property type="component" value="Unassembled WGS sequence"/>
</dbReference>
<evidence type="ECO:0000313" key="2">
    <source>
        <dbReference type="Proteomes" id="UP001280121"/>
    </source>
</evidence>
<evidence type="ECO:0000313" key="1">
    <source>
        <dbReference type="EMBL" id="KAK2655744.1"/>
    </source>
</evidence>
<dbReference type="EMBL" id="JANJYI010000003">
    <property type="protein sequence ID" value="KAK2655744.1"/>
    <property type="molecule type" value="Genomic_DNA"/>
</dbReference>
<dbReference type="PANTHER" id="PTHR47481">
    <property type="match status" value="1"/>
</dbReference>
<name>A0AAD9XA80_9ROSI</name>
<keyword evidence="2" id="KW-1185">Reference proteome</keyword>
<accession>A0AAD9XA80</accession>
<comment type="caution">
    <text evidence="1">The sequence shown here is derived from an EMBL/GenBank/DDBJ whole genome shotgun (WGS) entry which is preliminary data.</text>
</comment>
<dbReference type="AlphaFoldDB" id="A0AAD9XA80"/>
<dbReference type="Pfam" id="PF14223">
    <property type="entry name" value="Retrotran_gag_2"/>
    <property type="match status" value="1"/>
</dbReference>
<protein>
    <submittedName>
        <fullName evidence="1">Uncharacterized protein</fullName>
    </submittedName>
</protein>
<gene>
    <name evidence="1" type="ORF">Ddye_008796</name>
</gene>
<proteinExistence type="predicted"/>